<keyword evidence="1" id="KW-0547">Nucleotide-binding</keyword>
<accession>W2X5C9</accession>
<proteinExistence type="predicted"/>
<comment type="caution">
    <text evidence="3">The sequence shown here is derived from an EMBL/GenBank/DDBJ whole genome shotgun (WGS) entry which is preliminary data.</text>
</comment>
<dbReference type="PANTHER" id="PTHR19375">
    <property type="entry name" value="HEAT SHOCK PROTEIN 70KDA"/>
    <property type="match status" value="1"/>
</dbReference>
<dbReference type="AlphaFoldDB" id="W2X5C9"/>
<evidence type="ECO:0000313" key="4">
    <source>
        <dbReference type="Proteomes" id="UP000018958"/>
    </source>
</evidence>
<protein>
    <submittedName>
        <fullName evidence="3">Uncharacterized protein</fullName>
    </submittedName>
</protein>
<organism evidence="3 4">
    <name type="scientific">Phytophthora nicotianae CJ01A1</name>
    <dbReference type="NCBI Taxonomy" id="1317063"/>
    <lineage>
        <taxon>Eukaryota</taxon>
        <taxon>Sar</taxon>
        <taxon>Stramenopiles</taxon>
        <taxon>Oomycota</taxon>
        <taxon>Peronosporomycetes</taxon>
        <taxon>Peronosporales</taxon>
        <taxon>Peronosporaceae</taxon>
        <taxon>Phytophthora</taxon>
    </lineage>
</organism>
<keyword evidence="2" id="KW-0067">ATP-binding</keyword>
<dbReference type="EMBL" id="ANIX01001590">
    <property type="protein sequence ID" value="ETP18040.1"/>
    <property type="molecule type" value="Genomic_DNA"/>
</dbReference>
<reference evidence="3 4" key="1">
    <citation type="submission" date="2013-11" db="EMBL/GenBank/DDBJ databases">
        <title>The Genome Sequence of Phytophthora parasitica CJ01A1.</title>
        <authorList>
            <consortium name="The Broad Institute Genomics Platform"/>
            <person name="Russ C."/>
            <person name="Tyler B."/>
            <person name="Panabieres F."/>
            <person name="Shan W."/>
            <person name="Tripathy S."/>
            <person name="Grunwald N."/>
            <person name="Machado M."/>
            <person name="Johnson C.S."/>
            <person name="Walker B."/>
            <person name="Young S.K."/>
            <person name="Zeng Q."/>
            <person name="Gargeya S."/>
            <person name="Fitzgerald M."/>
            <person name="Haas B."/>
            <person name="Abouelleil A."/>
            <person name="Allen A.W."/>
            <person name="Alvarado L."/>
            <person name="Arachchi H.M."/>
            <person name="Berlin A.M."/>
            <person name="Chapman S.B."/>
            <person name="Gainer-Dewar J."/>
            <person name="Goldberg J."/>
            <person name="Griggs A."/>
            <person name="Gujja S."/>
            <person name="Hansen M."/>
            <person name="Howarth C."/>
            <person name="Imamovic A."/>
            <person name="Ireland A."/>
            <person name="Larimer J."/>
            <person name="McCowan C."/>
            <person name="Murphy C."/>
            <person name="Pearson M."/>
            <person name="Poon T.W."/>
            <person name="Priest M."/>
            <person name="Roberts A."/>
            <person name="Saif S."/>
            <person name="Shea T."/>
            <person name="Sisk P."/>
            <person name="Sykes S."/>
            <person name="Wortman J."/>
            <person name="Nusbaum C."/>
            <person name="Birren B."/>
        </authorList>
    </citation>
    <scope>NUCLEOTIDE SEQUENCE [LARGE SCALE GENOMIC DNA]</scope>
    <source>
        <strain evidence="3 4">CJ01A1</strain>
    </source>
</reference>
<evidence type="ECO:0000313" key="3">
    <source>
        <dbReference type="EMBL" id="ETP18040.1"/>
    </source>
</evidence>
<dbReference type="OrthoDB" id="2401965at2759"/>
<dbReference type="InterPro" id="IPR013126">
    <property type="entry name" value="Hsp_70_fam"/>
</dbReference>
<sequence>MKNIVVTVPAYFNDSQADSLHHRIRPEQDGRRAQRADLRLGGGISDISMLNTEEGIFLEFKPHHPKNLTQYQRALRRPNTTYIKIDSLFDTIEFNSISTHARFESLCSDDFRTTNDPVGKDLRAA</sequence>
<dbReference type="GO" id="GO:0005524">
    <property type="term" value="F:ATP binding"/>
    <property type="evidence" value="ECO:0007669"/>
    <property type="project" value="UniProtKB-KW"/>
</dbReference>
<name>W2X5C9_PHYNI</name>
<dbReference type="Proteomes" id="UP000018958">
    <property type="component" value="Unassembled WGS sequence"/>
</dbReference>
<evidence type="ECO:0000256" key="1">
    <source>
        <dbReference type="ARBA" id="ARBA00022741"/>
    </source>
</evidence>
<gene>
    <name evidence="3" type="ORF">F441_07690</name>
</gene>
<evidence type="ECO:0000256" key="2">
    <source>
        <dbReference type="ARBA" id="ARBA00022840"/>
    </source>
</evidence>
<dbReference type="GO" id="GO:0140662">
    <property type="term" value="F:ATP-dependent protein folding chaperone"/>
    <property type="evidence" value="ECO:0007669"/>
    <property type="project" value="InterPro"/>
</dbReference>